<evidence type="ECO:0000256" key="3">
    <source>
        <dbReference type="ARBA" id="ARBA00004600"/>
    </source>
</evidence>
<dbReference type="Gene3D" id="1.20.58.150">
    <property type="entry name" value="ANTH domain"/>
    <property type="match status" value="1"/>
</dbReference>
<dbReference type="InterPro" id="IPR048050">
    <property type="entry name" value="ANTH_N_plant"/>
</dbReference>
<comment type="caution">
    <text evidence="11">The sequence shown here is derived from an EMBL/GenBank/DDBJ whole genome shotgun (WGS) entry which is preliminary data.</text>
</comment>
<feature type="region of interest" description="Disordered" evidence="9">
    <location>
        <begin position="537"/>
        <end position="574"/>
    </location>
</feature>
<dbReference type="InterPro" id="IPR011417">
    <property type="entry name" value="ANTH_dom"/>
</dbReference>
<keyword evidence="5" id="KW-0333">Golgi apparatus</keyword>
<evidence type="ECO:0000256" key="5">
    <source>
        <dbReference type="ARBA" id="ARBA00023034"/>
    </source>
</evidence>
<dbReference type="GO" id="GO:0005546">
    <property type="term" value="F:phosphatidylinositol-4,5-bisphosphate binding"/>
    <property type="evidence" value="ECO:0007669"/>
    <property type="project" value="TreeGrafter"/>
</dbReference>
<dbReference type="SUPFAM" id="SSF48464">
    <property type="entry name" value="ENTH/VHS domain"/>
    <property type="match status" value="1"/>
</dbReference>
<evidence type="ECO:0000313" key="12">
    <source>
        <dbReference type="Proteomes" id="UP001157418"/>
    </source>
</evidence>
<dbReference type="PANTHER" id="PTHR22951:SF5">
    <property type="entry name" value="PHOSPHATIDYLINOSITOL-BINDING CLATHRIN ASSEMBLY PROTEIN LAP"/>
    <property type="match status" value="1"/>
</dbReference>
<organism evidence="11 12">
    <name type="scientific">Lactuca virosa</name>
    <dbReference type="NCBI Taxonomy" id="75947"/>
    <lineage>
        <taxon>Eukaryota</taxon>
        <taxon>Viridiplantae</taxon>
        <taxon>Streptophyta</taxon>
        <taxon>Embryophyta</taxon>
        <taxon>Tracheophyta</taxon>
        <taxon>Spermatophyta</taxon>
        <taxon>Magnoliopsida</taxon>
        <taxon>eudicotyledons</taxon>
        <taxon>Gunneridae</taxon>
        <taxon>Pentapetalae</taxon>
        <taxon>asterids</taxon>
        <taxon>campanulids</taxon>
        <taxon>Asterales</taxon>
        <taxon>Asteraceae</taxon>
        <taxon>Cichorioideae</taxon>
        <taxon>Cichorieae</taxon>
        <taxon>Lactucinae</taxon>
        <taxon>Lactuca</taxon>
    </lineage>
</organism>
<dbReference type="CDD" id="cd03564">
    <property type="entry name" value="ANTH_N"/>
    <property type="match status" value="1"/>
</dbReference>
<evidence type="ECO:0000256" key="2">
    <source>
        <dbReference type="ARBA" id="ARBA00004555"/>
    </source>
</evidence>
<dbReference type="InterPro" id="IPR014712">
    <property type="entry name" value="ANTH_dom_sf"/>
</dbReference>
<dbReference type="GO" id="GO:0005905">
    <property type="term" value="C:clathrin-coated pit"/>
    <property type="evidence" value="ECO:0007669"/>
    <property type="project" value="UniProtKB-SubCell"/>
</dbReference>
<evidence type="ECO:0000256" key="4">
    <source>
        <dbReference type="ARBA" id="ARBA00022583"/>
    </source>
</evidence>
<keyword evidence="7" id="KW-0168">Coated pit</keyword>
<feature type="domain" description="ENTH" evidence="10">
    <location>
        <begin position="24"/>
        <end position="161"/>
    </location>
</feature>
<dbReference type="GO" id="GO:0005545">
    <property type="term" value="F:1-phosphatidylinositol binding"/>
    <property type="evidence" value="ECO:0007669"/>
    <property type="project" value="InterPro"/>
</dbReference>
<dbReference type="Pfam" id="PF07651">
    <property type="entry name" value="ANTH"/>
    <property type="match status" value="1"/>
</dbReference>
<evidence type="ECO:0000256" key="6">
    <source>
        <dbReference type="ARBA" id="ARBA00023136"/>
    </source>
</evidence>
<proteinExistence type="predicted"/>
<comment type="subcellular location">
    <subcellularLocation>
        <location evidence="1">Cytoplasmic vesicle</location>
        <location evidence="1">Clathrin-coated vesicle</location>
    </subcellularLocation>
    <subcellularLocation>
        <location evidence="2">Golgi apparatus</location>
    </subcellularLocation>
    <subcellularLocation>
        <location evidence="3">Membrane</location>
        <location evidence="3">Clathrin-coated pit</location>
    </subcellularLocation>
</comment>
<evidence type="ECO:0000256" key="8">
    <source>
        <dbReference type="ARBA" id="ARBA00023329"/>
    </source>
</evidence>
<dbReference type="SUPFAM" id="SSF89009">
    <property type="entry name" value="GAT-like domain"/>
    <property type="match status" value="1"/>
</dbReference>
<dbReference type="EMBL" id="CAKMRJ010003334">
    <property type="protein sequence ID" value="CAH1432569.1"/>
    <property type="molecule type" value="Genomic_DNA"/>
</dbReference>
<dbReference type="GO" id="GO:0032050">
    <property type="term" value="F:clathrin heavy chain binding"/>
    <property type="evidence" value="ECO:0007669"/>
    <property type="project" value="TreeGrafter"/>
</dbReference>
<name>A0AAU9N315_9ASTR</name>
<dbReference type="Gene3D" id="1.25.40.90">
    <property type="match status" value="1"/>
</dbReference>
<dbReference type="GO" id="GO:0072583">
    <property type="term" value="P:clathrin-dependent endocytosis"/>
    <property type="evidence" value="ECO:0007669"/>
    <property type="project" value="InterPro"/>
</dbReference>
<dbReference type="PANTHER" id="PTHR22951">
    <property type="entry name" value="CLATHRIN ASSEMBLY PROTEIN"/>
    <property type="match status" value="1"/>
</dbReference>
<protein>
    <recommendedName>
        <fullName evidence="10">ENTH domain-containing protein</fullName>
    </recommendedName>
</protein>
<dbReference type="InterPro" id="IPR008942">
    <property type="entry name" value="ENTH_VHS"/>
</dbReference>
<sequence length="574" mass="65856">MSTFESWRRAYGALKDSTTVGLAKVGSDFKDLDIAIVKATNHDEGPPKDLHVRRIIVSTSSAAPRADVGYCIHTLSRRLMKTKNWIVAMKTLMVFHRILREGDPSFREELLTHSRRRHIFQIQDFRDDSSQLAWDCSSWLRMYATFLEERLECYRIVGFDIETERLTTAPGINKAYSRTRLMNIDELLEQLPAMQQLLYRLFSCQPEGAAYHNHLIPHALALVIKESLKIYCVINDGIIRLVELFFDLGKDEAIAAINIYKRSVKQTEQLGEFYNLGKHMRLSMNIQFPTLTQPPPSFLATMEEYVKGISSNGSDSDKKLEHDQDVAEETMELATQEIQEIENAEVLQDQEPELKHIQKVEEEVLPLIVIDDDDPPGLDEANPKKVEIEDNDASILALSIVQPGIPSDLTCSKTENTTSCWELALVPSTSNYPNNTSPISHTKMGGGFDKLLLYRLYEDDMAKKQIQTGCNPGYQYGMQHESFQHHHPLPQQDQMMVLMQQQQYNMNQVSYQQQYQEQYHQQCYQQRQHNNIFVPYNHQQSQPSNQSAQQSMPNQRPNPFGDGLDCPQGNRALI</sequence>
<keyword evidence="8" id="KW-0968">Cytoplasmic vesicle</keyword>
<reference evidence="11 12" key="1">
    <citation type="submission" date="2022-01" db="EMBL/GenBank/DDBJ databases">
        <authorList>
            <person name="Xiong W."/>
            <person name="Schranz E."/>
        </authorList>
    </citation>
    <scope>NUCLEOTIDE SEQUENCE [LARGE SCALE GENOMIC DNA]</scope>
</reference>
<dbReference type="GO" id="GO:0005794">
    <property type="term" value="C:Golgi apparatus"/>
    <property type="evidence" value="ECO:0007669"/>
    <property type="project" value="UniProtKB-SubCell"/>
</dbReference>
<evidence type="ECO:0000256" key="1">
    <source>
        <dbReference type="ARBA" id="ARBA00004132"/>
    </source>
</evidence>
<dbReference type="Proteomes" id="UP001157418">
    <property type="component" value="Unassembled WGS sequence"/>
</dbReference>
<dbReference type="SMART" id="SM00273">
    <property type="entry name" value="ENTH"/>
    <property type="match status" value="1"/>
</dbReference>
<dbReference type="GO" id="GO:0048268">
    <property type="term" value="P:clathrin coat assembly"/>
    <property type="evidence" value="ECO:0007669"/>
    <property type="project" value="InterPro"/>
</dbReference>
<dbReference type="PROSITE" id="PS50942">
    <property type="entry name" value="ENTH"/>
    <property type="match status" value="1"/>
</dbReference>
<dbReference type="GO" id="GO:0000149">
    <property type="term" value="F:SNARE binding"/>
    <property type="evidence" value="ECO:0007669"/>
    <property type="project" value="TreeGrafter"/>
</dbReference>
<keyword evidence="12" id="KW-1185">Reference proteome</keyword>
<evidence type="ECO:0000256" key="7">
    <source>
        <dbReference type="ARBA" id="ARBA00023176"/>
    </source>
</evidence>
<dbReference type="InterPro" id="IPR045192">
    <property type="entry name" value="AP180-like"/>
</dbReference>
<evidence type="ECO:0000313" key="11">
    <source>
        <dbReference type="EMBL" id="CAH1432569.1"/>
    </source>
</evidence>
<dbReference type="InterPro" id="IPR013809">
    <property type="entry name" value="ENTH"/>
</dbReference>
<dbReference type="AlphaFoldDB" id="A0AAU9N315"/>
<keyword evidence="6" id="KW-0472">Membrane</keyword>
<dbReference type="FunFam" id="1.20.58.150:FF:000005">
    <property type="entry name" value="putative clathrin assembly protein At2g25430"/>
    <property type="match status" value="1"/>
</dbReference>
<feature type="compositionally biased region" description="Low complexity" evidence="9">
    <location>
        <begin position="539"/>
        <end position="555"/>
    </location>
</feature>
<accession>A0AAU9N315</accession>
<gene>
    <name evidence="11" type="ORF">LVIROSA_LOCUS19212</name>
</gene>
<dbReference type="GO" id="GO:0030136">
    <property type="term" value="C:clathrin-coated vesicle"/>
    <property type="evidence" value="ECO:0007669"/>
    <property type="project" value="UniProtKB-SubCell"/>
</dbReference>
<evidence type="ECO:0000259" key="10">
    <source>
        <dbReference type="PROSITE" id="PS50942"/>
    </source>
</evidence>
<evidence type="ECO:0000256" key="9">
    <source>
        <dbReference type="SAM" id="MobiDB-lite"/>
    </source>
</evidence>
<keyword evidence="4" id="KW-0254">Endocytosis</keyword>
<dbReference type="GO" id="GO:0006900">
    <property type="term" value="P:vesicle budding from membrane"/>
    <property type="evidence" value="ECO:0007669"/>
    <property type="project" value="TreeGrafter"/>
</dbReference>